<dbReference type="InterPro" id="IPR030389">
    <property type="entry name" value="G_FEOB_dom"/>
</dbReference>
<keyword evidence="15" id="KW-0479">Metal-binding</keyword>
<dbReference type="InterPro" id="IPR027417">
    <property type="entry name" value="P-loop_NTPase"/>
</dbReference>
<dbReference type="Gene3D" id="2.30.30.90">
    <property type="match status" value="1"/>
</dbReference>
<evidence type="ECO:0000256" key="11">
    <source>
        <dbReference type="ARBA" id="ARBA00023136"/>
    </source>
</evidence>
<dbReference type="Proteomes" id="UP000823757">
    <property type="component" value="Unassembled WGS sequence"/>
</dbReference>
<dbReference type="Pfam" id="PF17910">
    <property type="entry name" value="FeoB_Cyto"/>
    <property type="match status" value="1"/>
</dbReference>
<evidence type="ECO:0000256" key="15">
    <source>
        <dbReference type="PIRSR" id="PIRSR603373-2"/>
    </source>
</evidence>
<evidence type="ECO:0000256" key="13">
    <source>
        <dbReference type="NCBIfam" id="TIGR00437"/>
    </source>
</evidence>
<dbReference type="Pfam" id="PF04023">
    <property type="entry name" value="FeoA"/>
    <property type="match status" value="1"/>
</dbReference>
<dbReference type="GO" id="GO:0015093">
    <property type="term" value="F:ferrous iron transmembrane transporter activity"/>
    <property type="evidence" value="ECO:0007669"/>
    <property type="project" value="UniProtKB-UniRule"/>
</dbReference>
<feature type="transmembrane region" description="Helical" evidence="16">
    <location>
        <begin position="574"/>
        <end position="594"/>
    </location>
</feature>
<keyword evidence="10 14" id="KW-0342">GTP-binding</keyword>
<evidence type="ECO:0000256" key="10">
    <source>
        <dbReference type="ARBA" id="ARBA00023134"/>
    </source>
</evidence>
<feature type="transmembrane region" description="Helical" evidence="16">
    <location>
        <begin position="408"/>
        <end position="429"/>
    </location>
</feature>
<dbReference type="Pfam" id="PF07670">
    <property type="entry name" value="Gate"/>
    <property type="match status" value="2"/>
</dbReference>
<dbReference type="InterPro" id="IPR041069">
    <property type="entry name" value="FeoB_Cyto"/>
</dbReference>
<dbReference type="SUPFAM" id="SSF50037">
    <property type="entry name" value="C-terminal domain of transcriptional repressors"/>
    <property type="match status" value="1"/>
</dbReference>
<dbReference type="InterPro" id="IPR011640">
    <property type="entry name" value="Fe2_transport_prot_B_C"/>
</dbReference>
<evidence type="ECO:0000256" key="4">
    <source>
        <dbReference type="ARBA" id="ARBA00022496"/>
    </source>
</evidence>
<evidence type="ECO:0000256" key="3">
    <source>
        <dbReference type="ARBA" id="ARBA00022475"/>
    </source>
</evidence>
<feature type="binding site" evidence="14">
    <location>
        <begin position="122"/>
        <end position="129"/>
    </location>
    <ligand>
        <name>GTP</name>
        <dbReference type="ChEBI" id="CHEBI:37565"/>
        <label>1</label>
    </ligand>
</feature>
<dbReference type="FunFam" id="1.10.287.1770:FF:000003">
    <property type="entry name" value="Ferrous iron transport protein B"/>
    <property type="match status" value="1"/>
</dbReference>
<keyword evidence="3" id="KW-1003">Cell membrane</keyword>
<sequence>MKLSELKTGERAVVVKVYGHGSFRKRITEMGFVKGKTVTVVLNAPLKDPIEYEIIGYRISLRREEADQIEVISESEALEQSGTAGASVPPSDASCDEVEYLDQRMKALAEERNRIIRVALVGNPNCGKTSLFNIASGSHEHVGNYSGVTVDAKEGSFEHGGYRFILVDLPGTYSLSAYSPEELYVRKNLIEEMPDVVVNVVDASNLERNLYLTTQLIDMNLRMVMALNMYDELQAKGDRLDIGTLGHLLGMPVVPTVSRNGQGIDELFDTVIRIYENNDPKLGRHIHINHGAEIEVSIDHVKQLIQENGDIRNKYSTRWLAIKYLENDEDIETVVEKLPNRDEIIAARVEEQRRIESLMHTSVESAIVDAKYAFIQGALKETWTPGAPRKKGRRSFTDRIDAVVTNRWLAFPIFFILLYLVFQFTFTLGDYPMQWIEWLVEKFGEFVGTYMAPGWWKDMIVDGVIGGVGSVLVFLPNILFLYLFISLLEDSGYMARAAFIMDRLMHKMGLHGKSFIPMIMGFGCNVPAVMATRSIESRKSRLITILIIPFMSCAGRLPVYILIAGAFFPHNAGIVLLGLYALGIVMAVLSARLFSRFVKDDDLPFVMELPPYRVPTAKSVFRHTWEKGKQYLQKMAGTILICSIVIWALGYFPHHDSYASAAEQQENSYIGYVGKAIEPVLEPLGFDWKMGVGIIAGVGAKELVVSTLGVMYNVGSEDAESPEASSVGQSGEADGDVTAEAVSPDSSGPVAVDGDTALQRALQRTTTPAAALAFMVFVLLYFPCIATFVAIKNEAGGWKWAIITAVYTIFVAWVVAFAVYRIALLF</sequence>
<dbReference type="PROSITE" id="PS51711">
    <property type="entry name" value="G_FEOB"/>
    <property type="match status" value="1"/>
</dbReference>
<evidence type="ECO:0000256" key="14">
    <source>
        <dbReference type="PIRSR" id="PIRSR603373-1"/>
    </source>
</evidence>
<evidence type="ECO:0000256" key="9">
    <source>
        <dbReference type="ARBA" id="ARBA00023065"/>
    </source>
</evidence>
<keyword evidence="5 16" id="KW-0812">Transmembrane</keyword>
<keyword evidence="6 14" id="KW-0547">Nucleotide-binding</keyword>
<comment type="subcellular location">
    <subcellularLocation>
        <location evidence="16">Cell inner membrane</location>
        <topology evidence="16">Multi-pass membrane protein</topology>
    </subcellularLocation>
    <subcellularLocation>
        <location evidence="1">Cell membrane</location>
        <topology evidence="1">Multi-pass membrane protein</topology>
    </subcellularLocation>
</comment>
<feature type="binding site" evidence="15">
    <location>
        <position position="136"/>
    </location>
    <ligand>
        <name>Mg(2+)</name>
        <dbReference type="ChEBI" id="CHEBI:18420"/>
        <label>2</label>
    </ligand>
</feature>
<feature type="domain" description="FeoB-type G" evidence="18">
    <location>
        <begin position="115"/>
        <end position="277"/>
    </location>
</feature>
<dbReference type="Pfam" id="PF02421">
    <property type="entry name" value="FeoB_N"/>
    <property type="match status" value="1"/>
</dbReference>
<dbReference type="InterPro" id="IPR038157">
    <property type="entry name" value="FeoA_core_dom"/>
</dbReference>
<dbReference type="CDD" id="cd01879">
    <property type="entry name" value="FeoB"/>
    <property type="match status" value="1"/>
</dbReference>
<organism evidence="19 20">
    <name type="scientific">Candidatus Cryptobacteroides faecigallinarum</name>
    <dbReference type="NCBI Taxonomy" id="2840763"/>
    <lineage>
        <taxon>Bacteria</taxon>
        <taxon>Pseudomonadati</taxon>
        <taxon>Bacteroidota</taxon>
        <taxon>Bacteroidia</taxon>
        <taxon>Bacteroidales</taxon>
        <taxon>Candidatus Cryptobacteroides</taxon>
    </lineage>
</organism>
<feature type="transmembrane region" description="Helical" evidence="16">
    <location>
        <begin position="631"/>
        <end position="652"/>
    </location>
</feature>
<feature type="binding site" evidence="14">
    <location>
        <begin position="168"/>
        <end position="171"/>
    </location>
    <ligand>
        <name>GTP</name>
        <dbReference type="ChEBI" id="CHEBI:37565"/>
        <label>1</label>
    </ligand>
</feature>
<feature type="transmembrane region" description="Helical" evidence="16">
    <location>
        <begin position="460"/>
        <end position="485"/>
    </location>
</feature>
<keyword evidence="2 16" id="KW-0813">Transport</keyword>
<evidence type="ECO:0000256" key="6">
    <source>
        <dbReference type="ARBA" id="ARBA00022741"/>
    </source>
</evidence>
<feature type="binding site" evidence="14">
    <location>
        <begin position="147"/>
        <end position="151"/>
    </location>
    <ligand>
        <name>GTP</name>
        <dbReference type="ChEBI" id="CHEBI:37565"/>
        <label>1</label>
    </ligand>
</feature>
<evidence type="ECO:0000313" key="19">
    <source>
        <dbReference type="EMBL" id="MBO8474544.1"/>
    </source>
</evidence>
<dbReference type="PANTHER" id="PTHR43185:SF1">
    <property type="entry name" value="FE(2+) TRANSPORTER FEOB"/>
    <property type="match status" value="1"/>
</dbReference>
<evidence type="ECO:0000256" key="1">
    <source>
        <dbReference type="ARBA" id="ARBA00004651"/>
    </source>
</evidence>
<dbReference type="InterPro" id="IPR005225">
    <property type="entry name" value="Small_GTP-bd"/>
</dbReference>
<dbReference type="GO" id="GO:0046914">
    <property type="term" value="F:transition metal ion binding"/>
    <property type="evidence" value="ECO:0007669"/>
    <property type="project" value="InterPro"/>
</dbReference>
<evidence type="ECO:0000259" key="18">
    <source>
        <dbReference type="PROSITE" id="PS51711"/>
    </source>
</evidence>
<keyword evidence="9" id="KW-0406">Ion transport</keyword>
<dbReference type="InterPro" id="IPR008988">
    <property type="entry name" value="Transcriptional_repressor_C"/>
</dbReference>
<reference evidence="19" key="1">
    <citation type="submission" date="2020-10" db="EMBL/GenBank/DDBJ databases">
        <authorList>
            <person name="Gilroy R."/>
        </authorList>
    </citation>
    <scope>NUCLEOTIDE SEQUENCE</scope>
    <source>
        <strain evidence="19">B1-13419</strain>
    </source>
</reference>
<dbReference type="InterPro" id="IPR007167">
    <property type="entry name" value="Fe-transptr_FeoA-like"/>
</dbReference>
<evidence type="ECO:0000256" key="17">
    <source>
        <dbReference type="SAM" id="MobiDB-lite"/>
    </source>
</evidence>
<feature type="transmembrane region" description="Helical" evidence="16">
    <location>
        <begin position="543"/>
        <end position="568"/>
    </location>
</feature>
<dbReference type="GO" id="GO:0005886">
    <property type="term" value="C:plasma membrane"/>
    <property type="evidence" value="ECO:0007669"/>
    <property type="project" value="UniProtKB-SubCell"/>
</dbReference>
<dbReference type="SMART" id="SM00899">
    <property type="entry name" value="FeoA"/>
    <property type="match status" value="1"/>
</dbReference>
<dbReference type="Gene3D" id="3.40.50.300">
    <property type="entry name" value="P-loop containing nucleotide triphosphate hydrolases"/>
    <property type="match status" value="1"/>
</dbReference>
<feature type="binding site" evidence="15">
    <location>
        <position position="133"/>
    </location>
    <ligand>
        <name>Mg(2+)</name>
        <dbReference type="ChEBI" id="CHEBI:18420"/>
        <label>2</label>
    </ligand>
</feature>
<dbReference type="AlphaFoldDB" id="A0A9D9NI18"/>
<evidence type="ECO:0000256" key="12">
    <source>
        <dbReference type="ARBA" id="ARBA00031200"/>
    </source>
</evidence>
<accession>A0A9D9NI18</accession>
<comment type="function">
    <text evidence="16">Probable transporter of a GTP-driven Fe(2+) uptake system.</text>
</comment>
<dbReference type="PANTHER" id="PTHR43185">
    <property type="entry name" value="FERROUS IRON TRANSPORT PROTEIN B"/>
    <property type="match status" value="1"/>
</dbReference>
<dbReference type="EMBL" id="JADIMD010000066">
    <property type="protein sequence ID" value="MBO8474544.1"/>
    <property type="molecule type" value="Genomic_DNA"/>
</dbReference>
<feature type="region of interest" description="Disordered" evidence="17">
    <location>
        <begin position="719"/>
        <end position="748"/>
    </location>
</feature>
<feature type="transmembrane region" description="Helical" evidence="16">
    <location>
        <begin position="769"/>
        <end position="791"/>
    </location>
</feature>
<evidence type="ECO:0000313" key="20">
    <source>
        <dbReference type="Proteomes" id="UP000823757"/>
    </source>
</evidence>
<evidence type="ECO:0000256" key="2">
    <source>
        <dbReference type="ARBA" id="ARBA00022448"/>
    </source>
</evidence>
<protein>
    <recommendedName>
        <fullName evidence="12 13">Ferrous iron transport protein B</fullName>
    </recommendedName>
</protein>
<name>A0A9D9NI18_9BACT</name>
<evidence type="ECO:0000256" key="8">
    <source>
        <dbReference type="ARBA" id="ARBA00023004"/>
    </source>
</evidence>
<comment type="caution">
    <text evidence="19">The sequence shown here is derived from an EMBL/GenBank/DDBJ whole genome shotgun (WGS) entry which is preliminary data.</text>
</comment>
<dbReference type="Pfam" id="PF07664">
    <property type="entry name" value="FeoB_C"/>
    <property type="match status" value="1"/>
</dbReference>
<dbReference type="InterPro" id="IPR003373">
    <property type="entry name" value="Fe2_transport_prot-B"/>
</dbReference>
<keyword evidence="7 16" id="KW-1133">Transmembrane helix</keyword>
<dbReference type="NCBIfam" id="TIGR00437">
    <property type="entry name" value="feoB"/>
    <property type="match status" value="1"/>
</dbReference>
<keyword evidence="4 16" id="KW-0410">Iron transport</keyword>
<keyword evidence="8 16" id="KW-0408">Iron</keyword>
<feature type="binding site" evidence="15">
    <location>
        <position position="137"/>
    </location>
    <ligand>
        <name>Mg(2+)</name>
        <dbReference type="ChEBI" id="CHEBI:18420"/>
        <label>2</label>
    </ligand>
</feature>
<dbReference type="GO" id="GO:0005525">
    <property type="term" value="F:GTP binding"/>
    <property type="evidence" value="ECO:0007669"/>
    <property type="project" value="UniProtKB-KW"/>
</dbReference>
<feature type="transmembrane region" description="Helical" evidence="16">
    <location>
        <begin position="800"/>
        <end position="823"/>
    </location>
</feature>
<comment type="similarity">
    <text evidence="16">Belongs to the TRAFAC class TrmE-Era-EngA-EngB-Septin-like GTPase superfamily. FeoB GTPase (TC 9.A.8) family.</text>
</comment>
<proteinExistence type="inferred from homology"/>
<gene>
    <name evidence="19" type="primary">feoB</name>
    <name evidence="19" type="ORF">IAB91_04545</name>
</gene>
<dbReference type="InterPro" id="IPR011642">
    <property type="entry name" value="Gate_dom"/>
</dbReference>
<dbReference type="InterPro" id="IPR050860">
    <property type="entry name" value="FeoB_GTPase"/>
</dbReference>
<reference evidence="19" key="2">
    <citation type="journal article" date="2021" name="PeerJ">
        <title>Extensive microbial diversity within the chicken gut microbiome revealed by metagenomics and culture.</title>
        <authorList>
            <person name="Gilroy R."/>
            <person name="Ravi A."/>
            <person name="Getino M."/>
            <person name="Pursley I."/>
            <person name="Horton D.L."/>
            <person name="Alikhan N.F."/>
            <person name="Baker D."/>
            <person name="Gharbi K."/>
            <person name="Hall N."/>
            <person name="Watson M."/>
            <person name="Adriaenssens E.M."/>
            <person name="Foster-Nyarko E."/>
            <person name="Jarju S."/>
            <person name="Secka A."/>
            <person name="Antonio M."/>
            <person name="Oren A."/>
            <person name="Chaudhuri R.R."/>
            <person name="La Ragione R."/>
            <person name="Hildebrand F."/>
            <person name="Pallen M.J."/>
        </authorList>
    </citation>
    <scope>NUCLEOTIDE SEQUENCE</scope>
    <source>
        <strain evidence="19">B1-13419</strain>
    </source>
</reference>
<dbReference type="NCBIfam" id="TIGR00231">
    <property type="entry name" value="small_GTP"/>
    <property type="match status" value="1"/>
</dbReference>
<dbReference type="SUPFAM" id="SSF52540">
    <property type="entry name" value="P-loop containing nucleoside triphosphate hydrolases"/>
    <property type="match status" value="1"/>
</dbReference>
<keyword evidence="11 16" id="KW-0472">Membrane</keyword>
<feature type="binding site" evidence="14">
    <location>
        <begin position="228"/>
        <end position="231"/>
    </location>
    <ligand>
        <name>GTP</name>
        <dbReference type="ChEBI" id="CHEBI:37565"/>
        <label>1</label>
    </ligand>
</feature>
<evidence type="ECO:0000256" key="7">
    <source>
        <dbReference type="ARBA" id="ARBA00022989"/>
    </source>
</evidence>
<evidence type="ECO:0000256" key="5">
    <source>
        <dbReference type="ARBA" id="ARBA00022692"/>
    </source>
</evidence>
<dbReference type="Gene3D" id="1.10.287.1770">
    <property type="match status" value="1"/>
</dbReference>
<feature type="transmembrane region" description="Helical" evidence="16">
    <location>
        <begin position="514"/>
        <end position="531"/>
    </location>
</feature>
<keyword evidence="15" id="KW-0460">Magnesium</keyword>
<evidence type="ECO:0000256" key="16">
    <source>
        <dbReference type="RuleBase" id="RU362098"/>
    </source>
</evidence>